<sequence length="78" mass="8525">MRDPLADFDALVRSLRDASEHRAKAKASAGNEPHKAFEDTLAEASLVEAVDAFERLSHESEILDDIRAMLVVIYGGDA</sequence>
<dbReference type="Proteomes" id="UP000243106">
    <property type="component" value="Unassembled WGS sequence"/>
</dbReference>
<organism evidence="1 2">
    <name type="scientific">Roseivivax halotolerans</name>
    <dbReference type="NCBI Taxonomy" id="93684"/>
    <lineage>
        <taxon>Bacteria</taxon>
        <taxon>Pseudomonadati</taxon>
        <taxon>Pseudomonadota</taxon>
        <taxon>Alphaproteobacteria</taxon>
        <taxon>Rhodobacterales</taxon>
        <taxon>Roseobacteraceae</taxon>
        <taxon>Roseivivax</taxon>
    </lineage>
</organism>
<proteinExistence type="predicted"/>
<name>A0A1I5W1N3_9RHOB</name>
<evidence type="ECO:0000313" key="2">
    <source>
        <dbReference type="Proteomes" id="UP000243106"/>
    </source>
</evidence>
<dbReference type="EMBL" id="FOXV01000002">
    <property type="protein sequence ID" value="SFQ13674.1"/>
    <property type="molecule type" value="Genomic_DNA"/>
</dbReference>
<protein>
    <submittedName>
        <fullName evidence="1">Uncharacterized protein</fullName>
    </submittedName>
</protein>
<reference evidence="2" key="1">
    <citation type="submission" date="2016-10" db="EMBL/GenBank/DDBJ databases">
        <authorList>
            <person name="Varghese N."/>
            <person name="Submissions S."/>
        </authorList>
    </citation>
    <scope>NUCLEOTIDE SEQUENCE [LARGE SCALE GENOMIC DNA]</scope>
    <source>
        <strain evidence="2">JCM 10271</strain>
    </source>
</reference>
<dbReference type="AlphaFoldDB" id="A0A1I5W1N3"/>
<dbReference type="STRING" id="93684.SAMN05421853_10276"/>
<accession>A0A1I5W1N3</accession>
<dbReference type="RefSeq" id="WP_093009359.1">
    <property type="nucleotide sequence ID" value="NZ_FOXV01000002.1"/>
</dbReference>
<keyword evidence="2" id="KW-1185">Reference proteome</keyword>
<evidence type="ECO:0000313" key="1">
    <source>
        <dbReference type="EMBL" id="SFQ13674.1"/>
    </source>
</evidence>
<gene>
    <name evidence="1" type="ORF">SAMN05421853_10276</name>
</gene>